<proteinExistence type="predicted"/>
<evidence type="ECO:0000259" key="3">
    <source>
        <dbReference type="Pfam" id="PF21771"/>
    </source>
</evidence>
<dbReference type="EMBL" id="NEVH01017441">
    <property type="protein sequence ID" value="PNF24605.1"/>
    <property type="molecule type" value="Genomic_DNA"/>
</dbReference>
<evidence type="ECO:0000256" key="2">
    <source>
        <dbReference type="SAM" id="Coils"/>
    </source>
</evidence>
<keyword evidence="1 2" id="KW-0175">Coiled coil</keyword>
<protein>
    <recommendedName>
        <fullName evidence="3">Cilia- and flagella-associated protein 58 central coiled coil domain-containing protein</fullName>
    </recommendedName>
</protein>
<gene>
    <name evidence="4" type="ORF">B7P43_G03081</name>
</gene>
<dbReference type="AlphaFoldDB" id="A0A2J7Q7Q1"/>
<dbReference type="Pfam" id="PF21771">
    <property type="entry name" value="CFAP58_CC"/>
    <property type="match status" value="1"/>
</dbReference>
<evidence type="ECO:0000313" key="4">
    <source>
        <dbReference type="EMBL" id="PNF24605.1"/>
    </source>
</evidence>
<evidence type="ECO:0000313" key="5">
    <source>
        <dbReference type="Proteomes" id="UP000235965"/>
    </source>
</evidence>
<feature type="coiled-coil region" evidence="2">
    <location>
        <begin position="38"/>
        <end position="149"/>
    </location>
</feature>
<dbReference type="GO" id="GO:0005856">
    <property type="term" value="C:cytoskeleton"/>
    <property type="evidence" value="ECO:0007669"/>
    <property type="project" value="TreeGrafter"/>
</dbReference>
<dbReference type="Proteomes" id="UP000235965">
    <property type="component" value="Unassembled WGS sequence"/>
</dbReference>
<keyword evidence="5" id="KW-1185">Reference proteome</keyword>
<dbReference type="PANTHER" id="PTHR32083">
    <property type="entry name" value="CILIA AND FLAGELLA-ASSOCIATED PROTEIN 58-RELATED"/>
    <property type="match status" value="1"/>
</dbReference>
<accession>A0A2J7Q7Q1</accession>
<name>A0A2J7Q7Q1_9NEOP</name>
<dbReference type="OrthoDB" id="264785at2759"/>
<organism evidence="4 5">
    <name type="scientific">Cryptotermes secundus</name>
    <dbReference type="NCBI Taxonomy" id="105785"/>
    <lineage>
        <taxon>Eukaryota</taxon>
        <taxon>Metazoa</taxon>
        <taxon>Ecdysozoa</taxon>
        <taxon>Arthropoda</taxon>
        <taxon>Hexapoda</taxon>
        <taxon>Insecta</taxon>
        <taxon>Pterygota</taxon>
        <taxon>Neoptera</taxon>
        <taxon>Polyneoptera</taxon>
        <taxon>Dictyoptera</taxon>
        <taxon>Blattodea</taxon>
        <taxon>Blattoidea</taxon>
        <taxon>Termitoidae</taxon>
        <taxon>Kalotermitidae</taxon>
        <taxon>Cryptotermitinae</taxon>
        <taxon>Cryptotermes</taxon>
    </lineage>
</organism>
<reference evidence="4 5" key="1">
    <citation type="submission" date="2017-12" db="EMBL/GenBank/DDBJ databases">
        <title>Hemimetabolous genomes reveal molecular basis of termite eusociality.</title>
        <authorList>
            <person name="Harrison M.C."/>
            <person name="Jongepier E."/>
            <person name="Robertson H.M."/>
            <person name="Arning N."/>
            <person name="Bitard-Feildel T."/>
            <person name="Chao H."/>
            <person name="Childers C.P."/>
            <person name="Dinh H."/>
            <person name="Doddapaneni H."/>
            <person name="Dugan S."/>
            <person name="Gowin J."/>
            <person name="Greiner C."/>
            <person name="Han Y."/>
            <person name="Hu H."/>
            <person name="Hughes D.S.T."/>
            <person name="Huylmans A.-K."/>
            <person name="Kemena C."/>
            <person name="Kremer L.P.M."/>
            <person name="Lee S.L."/>
            <person name="Lopez-Ezquerra A."/>
            <person name="Mallet L."/>
            <person name="Monroy-Kuhn J.M."/>
            <person name="Moser A."/>
            <person name="Murali S.C."/>
            <person name="Muzny D.M."/>
            <person name="Otani S."/>
            <person name="Piulachs M.-D."/>
            <person name="Poelchau M."/>
            <person name="Qu J."/>
            <person name="Schaub F."/>
            <person name="Wada-Katsumata A."/>
            <person name="Worley K.C."/>
            <person name="Xie Q."/>
            <person name="Ylla G."/>
            <person name="Poulsen M."/>
            <person name="Gibbs R.A."/>
            <person name="Schal C."/>
            <person name="Richards S."/>
            <person name="Belles X."/>
            <person name="Korb J."/>
            <person name="Bornberg-Bauer E."/>
        </authorList>
    </citation>
    <scope>NUCLEOTIDE SEQUENCE [LARGE SCALE GENOMIC DNA]</scope>
    <source>
        <tissue evidence="4">Whole body</tissue>
    </source>
</reference>
<dbReference type="InterPro" id="IPR049270">
    <property type="entry name" value="CFAP58_CC"/>
</dbReference>
<dbReference type="InParanoid" id="A0A2J7Q7Q1"/>
<feature type="non-terminal residue" evidence="4">
    <location>
        <position position="1"/>
    </location>
</feature>
<evidence type="ECO:0000256" key="1">
    <source>
        <dbReference type="ARBA" id="ARBA00023054"/>
    </source>
</evidence>
<feature type="non-terminal residue" evidence="4">
    <location>
        <position position="204"/>
    </location>
</feature>
<dbReference type="PANTHER" id="PTHR32083:SF0">
    <property type="entry name" value="CILIA AND FLAGELLA-ASSOCIATED PROTEIN 58"/>
    <property type="match status" value="1"/>
</dbReference>
<feature type="domain" description="Cilia- and flagella-associated protein 58 central coiled coil" evidence="3">
    <location>
        <begin position="2"/>
        <end position="203"/>
    </location>
</feature>
<dbReference type="STRING" id="105785.A0A2J7Q7Q1"/>
<comment type="caution">
    <text evidence="4">The sequence shown here is derived from an EMBL/GenBank/DDBJ whole genome shotgun (WGS) entry which is preliminary data.</text>
</comment>
<sequence>AEVKLKQVSIVDYKKKIEEADTKFHTQQKLFEAVQSDRNTFRKLLLEAQDEISELKQKLKILSHQTEQLKEDITMKEAQLLKEENALQKSKKEREIQKIEIRKLKDELHDSKEQITAYNLEERKLLKIIQDGDHEREKQKKEMERIMNERDIQGTQLARRNDELSSLHDKTKILQTTLHNGEAQYDQRLEDIRLLKLDIKRLRQ</sequence>